<dbReference type="Pfam" id="PF00963">
    <property type="entry name" value="Cohesin"/>
    <property type="match status" value="1"/>
</dbReference>
<keyword evidence="4" id="KW-1185">Reference proteome</keyword>
<evidence type="ECO:0000256" key="1">
    <source>
        <dbReference type="SAM" id="Phobius"/>
    </source>
</evidence>
<dbReference type="InterPro" id="IPR008965">
    <property type="entry name" value="CBM2/CBM3_carb-bd_dom_sf"/>
</dbReference>
<sequence>MDRSTVPLVVVGCLFALAVTGAAVGSDQPTIVYPEHEQQTVAPGETVDVRVFVESDGGYGDIGLTNLTLGVSYEREILSVTDIETASYLEQGPETEVYDETSIDDESGTAVAHQWRDPPRNGSTGIAQFATVTLEVAENAPETNTTLSFVDSRAELAGDYEVFVYEHNATLRIENNGDTAGAVATEESPADSGPPVIAVGVVGVATVGGLALFVGRRYRS</sequence>
<feature type="transmembrane region" description="Helical" evidence="1">
    <location>
        <begin position="196"/>
        <end position="215"/>
    </location>
</feature>
<evidence type="ECO:0000313" key="4">
    <source>
        <dbReference type="Proteomes" id="UP001596445"/>
    </source>
</evidence>
<dbReference type="Gene3D" id="2.60.40.680">
    <property type="match status" value="1"/>
</dbReference>
<reference evidence="3 4" key="1">
    <citation type="journal article" date="2019" name="Int. J. Syst. Evol. Microbiol.">
        <title>The Global Catalogue of Microorganisms (GCM) 10K type strain sequencing project: providing services to taxonomists for standard genome sequencing and annotation.</title>
        <authorList>
            <consortium name="The Broad Institute Genomics Platform"/>
            <consortium name="The Broad Institute Genome Sequencing Center for Infectious Disease"/>
            <person name="Wu L."/>
            <person name="Ma J."/>
        </authorList>
    </citation>
    <scope>NUCLEOTIDE SEQUENCE [LARGE SCALE GENOMIC DNA]</scope>
    <source>
        <strain evidence="3 4">JCM 30072</strain>
    </source>
</reference>
<evidence type="ECO:0000313" key="3">
    <source>
        <dbReference type="EMBL" id="MFC7057051.1"/>
    </source>
</evidence>
<gene>
    <name evidence="3" type="ORF">ACFQQG_01285</name>
</gene>
<proteinExistence type="predicted"/>
<dbReference type="RefSeq" id="WP_267162778.1">
    <property type="nucleotide sequence ID" value="NZ_CP112972.1"/>
</dbReference>
<feature type="domain" description="Cohesin" evidence="2">
    <location>
        <begin position="40"/>
        <end position="153"/>
    </location>
</feature>
<dbReference type="GeneID" id="76628867"/>
<name>A0ABD5VV42_9EURY</name>
<protein>
    <submittedName>
        <fullName evidence="3">Cohesin domain-containing protein</fullName>
    </submittedName>
</protein>
<keyword evidence="1" id="KW-0812">Transmembrane</keyword>
<evidence type="ECO:0000259" key="2">
    <source>
        <dbReference type="Pfam" id="PF00963"/>
    </source>
</evidence>
<dbReference type="AlphaFoldDB" id="A0ABD5VV42"/>
<dbReference type="EMBL" id="JBHSZI010000001">
    <property type="protein sequence ID" value="MFC7057051.1"/>
    <property type="molecule type" value="Genomic_DNA"/>
</dbReference>
<comment type="caution">
    <text evidence="3">The sequence shown here is derived from an EMBL/GenBank/DDBJ whole genome shotgun (WGS) entry which is preliminary data.</text>
</comment>
<keyword evidence="1" id="KW-0472">Membrane</keyword>
<organism evidence="3 4">
    <name type="scientific">Halovenus salina</name>
    <dbReference type="NCBI Taxonomy" id="1510225"/>
    <lineage>
        <taxon>Archaea</taxon>
        <taxon>Methanobacteriati</taxon>
        <taxon>Methanobacteriota</taxon>
        <taxon>Stenosarchaea group</taxon>
        <taxon>Halobacteria</taxon>
        <taxon>Halobacteriales</taxon>
        <taxon>Haloarculaceae</taxon>
        <taxon>Halovenus</taxon>
    </lineage>
</organism>
<accession>A0ABD5VV42</accession>
<keyword evidence="1" id="KW-1133">Transmembrane helix</keyword>
<dbReference type="InterPro" id="IPR002102">
    <property type="entry name" value="Cohesin_dom"/>
</dbReference>
<dbReference type="Proteomes" id="UP001596445">
    <property type="component" value="Unassembled WGS sequence"/>
</dbReference>
<dbReference type="SUPFAM" id="SSF49384">
    <property type="entry name" value="Carbohydrate-binding domain"/>
    <property type="match status" value="1"/>
</dbReference>